<reference evidence="21" key="1">
    <citation type="submission" date="2019-09" db="EMBL/GenBank/DDBJ databases">
        <title>Mumia zhuanghuii sp. nov. isolated from the intestinal contents of plateau pika (Ochotona curzoniae) in the Qinghai-Tibet plateau of China.</title>
        <authorList>
            <person name="Tian Z."/>
        </authorList>
    </citation>
    <scope>NUCLEOTIDE SEQUENCE [LARGE SCALE GENOMIC DNA]</scope>
    <source>
        <strain evidence="21">L-031</strain>
    </source>
</reference>
<dbReference type="FunFam" id="2.70.98.20:FF:000001">
    <property type="entry name" value="Amine oxidase"/>
    <property type="match status" value="1"/>
</dbReference>
<evidence type="ECO:0000256" key="14">
    <source>
        <dbReference type="PIRSR" id="PIRSR600269-51"/>
    </source>
</evidence>
<dbReference type="Pfam" id="PF02728">
    <property type="entry name" value="Cu_amine_oxidN3"/>
    <property type="match status" value="1"/>
</dbReference>
<dbReference type="PROSITE" id="PS01164">
    <property type="entry name" value="COPPER_AMINE_OXID_1"/>
    <property type="match status" value="1"/>
</dbReference>
<feature type="region of interest" description="Disordered" evidence="16">
    <location>
        <begin position="635"/>
        <end position="680"/>
    </location>
</feature>
<evidence type="ECO:0000256" key="1">
    <source>
        <dbReference type="ARBA" id="ARBA00001935"/>
    </source>
</evidence>
<dbReference type="GO" id="GO:0008131">
    <property type="term" value="F:primary methylamine oxidase activity"/>
    <property type="evidence" value="ECO:0007669"/>
    <property type="project" value="UniProtKB-EC"/>
</dbReference>
<evidence type="ECO:0000256" key="5">
    <source>
        <dbReference type="ARBA" id="ARBA00011738"/>
    </source>
</evidence>
<feature type="domain" description="Copper amine oxidase catalytic" evidence="17">
    <location>
        <begin position="235"/>
        <end position="636"/>
    </location>
</feature>
<evidence type="ECO:0000256" key="15">
    <source>
        <dbReference type="RuleBase" id="RU000672"/>
    </source>
</evidence>
<dbReference type="PROSITE" id="PS01165">
    <property type="entry name" value="COPPER_AMINE_OXID_2"/>
    <property type="match status" value="1"/>
</dbReference>
<keyword evidence="11" id="KW-0464">Manganese</keyword>
<comment type="PTM">
    <text evidence="14 15">Topaquinone (TPQ) is generated by copper-dependent autoxidation of a specific tyrosyl residue.</text>
</comment>
<dbReference type="InterPro" id="IPR016182">
    <property type="entry name" value="Cu_amine_oxidase_N-reg"/>
</dbReference>
<evidence type="ECO:0000256" key="10">
    <source>
        <dbReference type="ARBA" id="ARBA00023157"/>
    </source>
</evidence>
<dbReference type="InterPro" id="IPR000269">
    <property type="entry name" value="Cu_amine_oxidase"/>
</dbReference>
<evidence type="ECO:0000256" key="8">
    <source>
        <dbReference type="ARBA" id="ARBA00023002"/>
    </source>
</evidence>
<dbReference type="InterPro" id="IPR015798">
    <property type="entry name" value="Cu_amine_oxidase_C"/>
</dbReference>
<feature type="domain" description="AGAO-like N2" evidence="19">
    <location>
        <begin position="25"/>
        <end position="99"/>
    </location>
</feature>
<dbReference type="InterPro" id="IPR049947">
    <property type="entry name" value="Cu_Am_Ox_Cu-bd"/>
</dbReference>
<comment type="similarity">
    <text evidence="4 15">Belongs to the copper/topaquinone oxidase family.</text>
</comment>
<comment type="subunit">
    <text evidence="5">Homodimer.</text>
</comment>
<evidence type="ECO:0000313" key="20">
    <source>
        <dbReference type="EMBL" id="QEW02179.1"/>
    </source>
</evidence>
<accession>A0A5J6L122</accession>
<dbReference type="Gene3D" id="2.70.98.20">
    <property type="entry name" value="Copper amine oxidase, catalytic domain"/>
    <property type="match status" value="1"/>
</dbReference>
<dbReference type="InterPro" id="IPR054157">
    <property type="entry name" value="AGAO-like_N2"/>
</dbReference>
<dbReference type="Proteomes" id="UP000325516">
    <property type="component" value="Chromosome"/>
</dbReference>
<dbReference type="PANTHER" id="PTHR10638:SF86">
    <property type="entry name" value="COPPER AMINE OXIDASE 1-RELATED"/>
    <property type="match status" value="1"/>
</dbReference>
<dbReference type="KEGG" id="mlz:F6J85_03060"/>
<evidence type="ECO:0000256" key="7">
    <source>
        <dbReference type="ARBA" id="ARBA00022772"/>
    </source>
</evidence>
<dbReference type="PANTHER" id="PTHR10638">
    <property type="entry name" value="COPPER AMINE OXIDASE"/>
    <property type="match status" value="1"/>
</dbReference>
<comment type="cofactor">
    <cofactor evidence="15">
        <name>Cu cation</name>
        <dbReference type="ChEBI" id="CHEBI:23378"/>
    </cofactor>
    <text evidence="15">Contains 1 topaquinone per subunit.</text>
</comment>
<evidence type="ECO:0000313" key="21">
    <source>
        <dbReference type="Proteomes" id="UP000325516"/>
    </source>
</evidence>
<dbReference type="Gene3D" id="3.10.450.40">
    <property type="match status" value="2"/>
</dbReference>
<feature type="modified residue" description="2',4',5'-topaquinone" evidence="14">
    <location>
        <position position="395"/>
    </location>
</feature>
<evidence type="ECO:0000256" key="2">
    <source>
        <dbReference type="ARBA" id="ARBA00001936"/>
    </source>
</evidence>
<keyword evidence="8 15" id="KW-0560">Oxidoreductase</keyword>
<dbReference type="InterPro" id="IPR015802">
    <property type="entry name" value="Cu_amine_oxidase_N3"/>
</dbReference>
<organism evidence="20 21">
    <name type="scientific">Microbacterium lushaniae</name>
    <dbReference type="NCBI Taxonomy" id="2614639"/>
    <lineage>
        <taxon>Bacteria</taxon>
        <taxon>Bacillati</taxon>
        <taxon>Actinomycetota</taxon>
        <taxon>Actinomycetes</taxon>
        <taxon>Micrococcales</taxon>
        <taxon>Microbacteriaceae</taxon>
        <taxon>Microbacterium</taxon>
    </lineage>
</organism>
<dbReference type="AlphaFoldDB" id="A0A5J6L122"/>
<evidence type="ECO:0000256" key="4">
    <source>
        <dbReference type="ARBA" id="ARBA00007983"/>
    </source>
</evidence>
<feature type="active site" description="Schiff-base intermediate with substrate; via topaquinone" evidence="13">
    <location>
        <position position="395"/>
    </location>
</feature>
<dbReference type="GO" id="GO:0048038">
    <property type="term" value="F:quinone binding"/>
    <property type="evidence" value="ECO:0007669"/>
    <property type="project" value="InterPro"/>
</dbReference>
<name>A0A5J6L122_9MICO</name>
<evidence type="ECO:0000256" key="3">
    <source>
        <dbReference type="ARBA" id="ARBA00001947"/>
    </source>
</evidence>
<evidence type="ECO:0000256" key="6">
    <source>
        <dbReference type="ARBA" id="ARBA00022723"/>
    </source>
</evidence>
<evidence type="ECO:0000256" key="16">
    <source>
        <dbReference type="SAM" id="MobiDB-lite"/>
    </source>
</evidence>
<protein>
    <recommendedName>
        <fullName evidence="15">Amine oxidase</fullName>
        <ecNumber evidence="15">1.4.3.-</ecNumber>
    </recommendedName>
</protein>
<comment type="cofactor">
    <cofactor evidence="2">
        <name>Mn(2+)</name>
        <dbReference type="ChEBI" id="CHEBI:29035"/>
    </cofactor>
</comment>
<gene>
    <name evidence="20" type="ORF">F6J85_03060</name>
</gene>
<evidence type="ECO:0000259" key="19">
    <source>
        <dbReference type="Pfam" id="PF21994"/>
    </source>
</evidence>
<feature type="domain" description="Copper amine oxidase N3-terminal" evidence="18">
    <location>
        <begin position="112"/>
        <end position="204"/>
    </location>
</feature>
<keyword evidence="10" id="KW-1015">Disulfide bond</keyword>
<keyword evidence="9 15" id="KW-0186">Copper</keyword>
<keyword evidence="21" id="KW-1185">Reference proteome</keyword>
<evidence type="ECO:0000256" key="9">
    <source>
        <dbReference type="ARBA" id="ARBA00023008"/>
    </source>
</evidence>
<dbReference type="EMBL" id="CP044232">
    <property type="protein sequence ID" value="QEW02179.1"/>
    <property type="molecule type" value="Genomic_DNA"/>
</dbReference>
<feature type="active site" description="Proton acceptor" evidence="13">
    <location>
        <position position="311"/>
    </location>
</feature>
<dbReference type="Pfam" id="PF01179">
    <property type="entry name" value="Cu_amine_oxid"/>
    <property type="match status" value="1"/>
</dbReference>
<keyword evidence="7 13" id="KW-0801">TPQ</keyword>
<evidence type="ECO:0000256" key="11">
    <source>
        <dbReference type="ARBA" id="ARBA00023211"/>
    </source>
</evidence>
<dbReference type="InterPro" id="IPR036460">
    <property type="entry name" value="Cu_amine_oxidase_C_sf"/>
</dbReference>
<keyword evidence="6 15" id="KW-0479">Metal-binding</keyword>
<proteinExistence type="inferred from homology"/>
<dbReference type="Pfam" id="PF21994">
    <property type="entry name" value="AGAO-like_N2"/>
    <property type="match status" value="1"/>
</dbReference>
<dbReference type="GO" id="GO:0009308">
    <property type="term" value="P:amine metabolic process"/>
    <property type="evidence" value="ECO:0007669"/>
    <property type="project" value="UniProtKB-UniRule"/>
</dbReference>
<evidence type="ECO:0000256" key="13">
    <source>
        <dbReference type="PIRSR" id="PIRSR600269-50"/>
    </source>
</evidence>
<comment type="cofactor">
    <cofactor evidence="1">
        <name>Cu cation</name>
        <dbReference type="ChEBI" id="CHEBI:23378"/>
    </cofactor>
</comment>
<dbReference type="EC" id="1.4.3.-" evidence="15"/>
<dbReference type="RefSeq" id="WP_150923777.1">
    <property type="nucleotide sequence ID" value="NZ_CP044232.1"/>
</dbReference>
<dbReference type="SUPFAM" id="SSF54416">
    <property type="entry name" value="Amine oxidase N-terminal region"/>
    <property type="match status" value="2"/>
</dbReference>
<dbReference type="GO" id="GO:0005507">
    <property type="term" value="F:copper ion binding"/>
    <property type="evidence" value="ECO:0007669"/>
    <property type="project" value="InterPro"/>
</dbReference>
<dbReference type="InterPro" id="IPR049948">
    <property type="entry name" value="Cu_Am_ox_TPQ-bd"/>
</dbReference>
<evidence type="ECO:0000259" key="17">
    <source>
        <dbReference type="Pfam" id="PF01179"/>
    </source>
</evidence>
<comment type="cofactor">
    <cofactor evidence="3">
        <name>Zn(2+)</name>
        <dbReference type="ChEBI" id="CHEBI:29105"/>
    </cofactor>
</comment>
<dbReference type="SUPFAM" id="SSF49998">
    <property type="entry name" value="Amine oxidase catalytic domain"/>
    <property type="match status" value="1"/>
</dbReference>
<comment type="catalytic activity">
    <reaction evidence="12">
        <text>a primary methyl amine + O2 + H2O = an aldehyde + H2O2 + NH4(+)</text>
        <dbReference type="Rhea" id="RHEA:16153"/>
        <dbReference type="ChEBI" id="CHEBI:15377"/>
        <dbReference type="ChEBI" id="CHEBI:15379"/>
        <dbReference type="ChEBI" id="CHEBI:16240"/>
        <dbReference type="ChEBI" id="CHEBI:17478"/>
        <dbReference type="ChEBI" id="CHEBI:28938"/>
        <dbReference type="ChEBI" id="CHEBI:228804"/>
        <dbReference type="EC" id="1.4.3.21"/>
    </reaction>
</comment>
<sequence>MTIAEVQGVSVGRTASRHPLSPLEAPEIADLRELLSREGLVTDSTRFSYVAVREPDKRDVLQWRPGVPLPREVAVLLTDLAAGTVEDLVVDLSSRRIVSRRAVDTAAEGFGPVFDEDFEAVDRIVKSDEAYVEALARRGVTDLDKVIVVALSAGVFGYEDEVGVRMIRVLAFLRNHPTDSYWAHPIGGLVAHVDLQSERVVRLVETELAFVPETSGDYLDPEVRGPERTTLKPISISQPEGVSFTLEEGVLSWENWSVRLGFNGREGLTLHQLGFRDGGVDRPILYRGSVSEMVVNYGDTSPTNAWQNYYDVSEYQFGRLANSLELGCDCVGDITYVDAVVADDLGRAQTIRNAICIHEEDYGILWKHNDAINGTSETRRQRRLVISFFVTVGNYDYGFYWYLYLDGKIELEAKATGIVFTNAHPGGDYPYATEVAPGLGAPVHQHLFSARLDLTVDGVANAVEEIDAVRVPKSEENPWGNAFARTHTRLATESEGIRDADNRVDRVWRILSTDRTNYLGQPTSYLLFPEGKPTLLADEDAYIRPRAEFATHHLWVTRYDRDEMWAAGRTTNQNPGGSGLPAYVRADRSIDGEDVVVWHTFGLTHFPRTEDWPVMPVDYAGFTLVPHGFFDRNPTIDVPDQSGGDHCSASAAGGEADHGLANAAPDHDADGAHRHQHHGH</sequence>
<evidence type="ECO:0000259" key="18">
    <source>
        <dbReference type="Pfam" id="PF02728"/>
    </source>
</evidence>
<dbReference type="NCBIfam" id="NF008559">
    <property type="entry name" value="PRK11504.1"/>
    <property type="match status" value="1"/>
</dbReference>
<evidence type="ECO:0000256" key="12">
    <source>
        <dbReference type="ARBA" id="ARBA00048032"/>
    </source>
</evidence>